<feature type="signal peptide" evidence="4">
    <location>
        <begin position="1"/>
        <end position="19"/>
    </location>
</feature>
<sequence length="480" mass="47843">MTARVLPFLGHAVLAGSLAACSSTGLSGEAPLGATVTNSSIETKYQRDDVAGKKLAMDTSDSTFAGAVVADEPTAALIGRNALEKGGNAADAATALYFALSVTYPAAAGLGGGGVCLARAADKPTVETISFLPRQPISGGPVAVPGNVRGFALLQAKYGSKSWSELISPAERLAATGFPVSRATGRQLTDGGLAFANSADLRRLFTADGERGYRELDTFAQVNLATTLAHIRSKGAPGFYTGETARQLIEQARTKGGALSQADLTNYRADVAPAQQIQAGDAFVALPAQSLGAGVFSGALWNAVLGRSDAAGLTDAADKTALSLGSPNMSLDRDFGTTSFAVVDAKGGAVACSVTLNGAFGSGRAAEAAGVVFASSPAVPRGIASNLLTPVMIINPNNKNLYFAGAGGGAPKGAAAILHTAQAALADGNTALPALQASPADARSPASAIICPTGLPSGVCTMGVGPKSDGVGFGAVRSGS</sequence>
<keyword evidence="4" id="KW-0732">Signal</keyword>
<dbReference type="Pfam" id="PF01019">
    <property type="entry name" value="G_glu_transpept"/>
    <property type="match status" value="1"/>
</dbReference>
<gene>
    <name evidence="5" type="ORF">F2P47_08335</name>
</gene>
<dbReference type="PROSITE" id="PS51257">
    <property type="entry name" value="PROKAR_LIPOPROTEIN"/>
    <property type="match status" value="1"/>
</dbReference>
<comment type="catalytic activity">
    <reaction evidence="3">
        <text>an N-terminal (5-L-glutamyl)-[peptide] + an alpha-amino acid = 5-L-glutamyl amino acid + an N-terminal L-alpha-aminoacyl-[peptide]</text>
        <dbReference type="Rhea" id="RHEA:23904"/>
        <dbReference type="Rhea" id="RHEA-COMP:9780"/>
        <dbReference type="Rhea" id="RHEA-COMP:9795"/>
        <dbReference type="ChEBI" id="CHEBI:77644"/>
        <dbReference type="ChEBI" id="CHEBI:78597"/>
        <dbReference type="ChEBI" id="CHEBI:78599"/>
        <dbReference type="ChEBI" id="CHEBI:78608"/>
        <dbReference type="EC" id="2.3.2.2"/>
    </reaction>
</comment>
<dbReference type="GO" id="GO:0006751">
    <property type="term" value="P:glutathione catabolic process"/>
    <property type="evidence" value="ECO:0007669"/>
    <property type="project" value="InterPro"/>
</dbReference>
<evidence type="ECO:0000313" key="5">
    <source>
        <dbReference type="EMBL" id="KAB7740525.1"/>
    </source>
</evidence>
<comment type="catalytic activity">
    <reaction evidence="2">
        <text>glutathione + H2O = L-cysteinylglycine + L-glutamate</text>
        <dbReference type="Rhea" id="RHEA:28807"/>
        <dbReference type="ChEBI" id="CHEBI:15377"/>
        <dbReference type="ChEBI" id="CHEBI:29985"/>
        <dbReference type="ChEBI" id="CHEBI:57925"/>
        <dbReference type="ChEBI" id="CHEBI:61694"/>
        <dbReference type="EC" id="3.4.19.13"/>
    </reaction>
</comment>
<evidence type="ECO:0000256" key="3">
    <source>
        <dbReference type="ARBA" id="ARBA00047417"/>
    </source>
</evidence>
<evidence type="ECO:0000256" key="2">
    <source>
        <dbReference type="ARBA" id="ARBA00001089"/>
    </source>
</evidence>
<dbReference type="SUPFAM" id="SSF56235">
    <property type="entry name" value="N-terminal nucleophile aminohydrolases (Ntn hydrolases)"/>
    <property type="match status" value="1"/>
</dbReference>
<dbReference type="GO" id="GO:0005886">
    <property type="term" value="C:plasma membrane"/>
    <property type="evidence" value="ECO:0007669"/>
    <property type="project" value="TreeGrafter"/>
</dbReference>
<dbReference type="Gene3D" id="3.60.20.40">
    <property type="match status" value="1"/>
</dbReference>
<dbReference type="InterPro" id="IPR043137">
    <property type="entry name" value="GGT_ssub_C"/>
</dbReference>
<dbReference type="PRINTS" id="PR01210">
    <property type="entry name" value="GGTRANSPTASE"/>
</dbReference>
<name>A0A6N6VKP9_9HYPH</name>
<dbReference type="PANTHER" id="PTHR11686:SF9">
    <property type="entry name" value="RE13973P"/>
    <property type="match status" value="1"/>
</dbReference>
<dbReference type="InterPro" id="IPR000101">
    <property type="entry name" value="GGT_peptidase"/>
</dbReference>
<dbReference type="EMBL" id="WESC01000006">
    <property type="protein sequence ID" value="KAB7740525.1"/>
    <property type="molecule type" value="Genomic_DNA"/>
</dbReference>
<evidence type="ECO:0000256" key="4">
    <source>
        <dbReference type="SAM" id="SignalP"/>
    </source>
</evidence>
<dbReference type="PANTHER" id="PTHR11686">
    <property type="entry name" value="GAMMA GLUTAMYL TRANSPEPTIDASE"/>
    <property type="match status" value="1"/>
</dbReference>
<comment type="catalytic activity">
    <reaction evidence="1">
        <text>an S-substituted glutathione + H2O = an S-substituted L-cysteinylglycine + L-glutamate</text>
        <dbReference type="Rhea" id="RHEA:59468"/>
        <dbReference type="ChEBI" id="CHEBI:15377"/>
        <dbReference type="ChEBI" id="CHEBI:29985"/>
        <dbReference type="ChEBI" id="CHEBI:90779"/>
        <dbReference type="ChEBI" id="CHEBI:143103"/>
        <dbReference type="EC" id="3.4.19.13"/>
    </reaction>
</comment>
<evidence type="ECO:0008006" key="7">
    <source>
        <dbReference type="Google" id="ProtNLM"/>
    </source>
</evidence>
<accession>A0A6N6VKP9</accession>
<comment type="caution">
    <text evidence="5">The sequence shown here is derived from an EMBL/GenBank/DDBJ whole genome shotgun (WGS) entry which is preliminary data.</text>
</comment>
<dbReference type="GO" id="GO:0036374">
    <property type="term" value="F:glutathione hydrolase activity"/>
    <property type="evidence" value="ECO:0007669"/>
    <property type="project" value="UniProtKB-EC"/>
</dbReference>
<protein>
    <recommendedName>
        <fullName evidence="7">Gamma-glutamyltranspeptidase</fullName>
    </recommendedName>
</protein>
<keyword evidence="6" id="KW-1185">Reference proteome</keyword>
<dbReference type="AlphaFoldDB" id="A0A6N6VKP9"/>
<proteinExistence type="predicted"/>
<organism evidence="5 6">
    <name type="scientific">Parvibaculum sedimenti</name>
    <dbReference type="NCBI Taxonomy" id="2608632"/>
    <lineage>
        <taxon>Bacteria</taxon>
        <taxon>Pseudomonadati</taxon>
        <taxon>Pseudomonadota</taxon>
        <taxon>Alphaproteobacteria</taxon>
        <taxon>Hyphomicrobiales</taxon>
        <taxon>Parvibaculaceae</taxon>
        <taxon>Parvibaculum</taxon>
    </lineage>
</organism>
<reference evidence="5 6" key="1">
    <citation type="submission" date="2019-09" db="EMBL/GenBank/DDBJ databases">
        <title>Parvibaculum sedimenti sp. nov., isolated from sediment.</title>
        <authorList>
            <person name="Wang Y."/>
        </authorList>
    </citation>
    <scope>NUCLEOTIDE SEQUENCE [LARGE SCALE GENOMIC DNA]</scope>
    <source>
        <strain evidence="5 6">HXT-9</strain>
    </source>
</reference>
<dbReference type="InterPro" id="IPR029055">
    <property type="entry name" value="Ntn_hydrolases_N"/>
</dbReference>
<feature type="chain" id="PRO_5027118575" description="Gamma-glutamyltranspeptidase" evidence="4">
    <location>
        <begin position="20"/>
        <end position="480"/>
    </location>
</feature>
<dbReference type="RefSeq" id="WP_185681022.1">
    <property type="nucleotide sequence ID" value="NZ_WESC01000006.1"/>
</dbReference>
<evidence type="ECO:0000313" key="6">
    <source>
        <dbReference type="Proteomes" id="UP000468901"/>
    </source>
</evidence>
<evidence type="ECO:0000256" key="1">
    <source>
        <dbReference type="ARBA" id="ARBA00001049"/>
    </source>
</evidence>
<dbReference type="GO" id="GO:0103068">
    <property type="term" value="F:leukotriene C4 gamma-glutamyl transferase activity"/>
    <property type="evidence" value="ECO:0007669"/>
    <property type="project" value="UniProtKB-EC"/>
</dbReference>
<dbReference type="Proteomes" id="UP000468901">
    <property type="component" value="Unassembled WGS sequence"/>
</dbReference>